<comment type="function">
    <text evidence="4">Irreversibly catalyzes the reduction of fumarate to succinate.</text>
</comment>
<dbReference type="GO" id="GO:0016156">
    <property type="term" value="F:fumarate reductase (NADH) activity"/>
    <property type="evidence" value="ECO:0007669"/>
    <property type="project" value="UniProtKB-EC"/>
</dbReference>
<comment type="cofactor">
    <cofactor evidence="4">
        <name>FAD</name>
        <dbReference type="ChEBI" id="CHEBI:57692"/>
    </cofactor>
    <text evidence="4">Binds 1 FAD per monomer.</text>
</comment>
<evidence type="ECO:0000313" key="7">
    <source>
        <dbReference type="Proteomes" id="UP001174936"/>
    </source>
</evidence>
<sequence length="492" mass="51929">MFHNAHSPKPLPVIIVGSGLAGLSAAYTALHSGTSPVYILERAVKPGGNSFKASSGINGAPTPFQHAASGDGAFYDDTIRSAGRRLAGGPSSEARAQRERLIRVLTERSTRAIDFLTGLGVDLSVVTQLGGHSNARTHRGAGKTPPGVAIVSALLEKCKAEGGERFKLVTGCEVRKLLTSGEKENEGVAGVEYQTEGGEVETLKGPVVFATGGFAGDTHGLLARYRPDLSGLPSTNEPRPGCHDVLTAVGARLVDMESVQIHPTGFVDPQNPGARLKFLAAEMLRGEGGILLYKGKRFVNELETRERVSEAIMGLPEAEREGELRQWDVQLLLDPGAAKAAEGHVSFYVWKGLLKRVKVKDLDETTRQTLKDYAEAVSGKEGKVDGKGRRAFGHWSLGVEGWDDEAGVCVGRITPIVHFTMGGVVINEHAQVLSSDLGQDQRPIPGLWAAGEVTGGIHGDNRLGGSSLLECVVFGRISGEQAAADAARGGAA</sequence>
<dbReference type="SUPFAM" id="SSF56425">
    <property type="entry name" value="Succinate dehydrogenase/fumarate reductase flavoprotein, catalytic domain"/>
    <property type="match status" value="1"/>
</dbReference>
<dbReference type="PANTHER" id="PTHR43400:SF12">
    <property type="entry name" value="FUMARATE REDUCTASE"/>
    <property type="match status" value="1"/>
</dbReference>
<dbReference type="InterPro" id="IPR027477">
    <property type="entry name" value="Succ_DH/fumarate_Rdtase_cat_sf"/>
</dbReference>
<protein>
    <recommendedName>
        <fullName evidence="4">Fumarate reductase</fullName>
        <ecNumber evidence="4">1.3.1.6</ecNumber>
    </recommendedName>
</protein>
<keyword evidence="7" id="KW-1185">Reference proteome</keyword>
<dbReference type="SUPFAM" id="SSF51905">
    <property type="entry name" value="FAD/NAD(P)-binding domain"/>
    <property type="match status" value="1"/>
</dbReference>
<dbReference type="Pfam" id="PF00890">
    <property type="entry name" value="FAD_binding_2"/>
    <property type="match status" value="1"/>
</dbReference>
<dbReference type="AlphaFoldDB" id="A0AA39YD83"/>
<dbReference type="Gene3D" id="3.90.700.10">
    <property type="entry name" value="Succinate dehydrogenase/fumarate reductase flavoprotein, catalytic domain"/>
    <property type="match status" value="1"/>
</dbReference>
<organism evidence="6 7">
    <name type="scientific">Cercophora newfieldiana</name>
    <dbReference type="NCBI Taxonomy" id="92897"/>
    <lineage>
        <taxon>Eukaryota</taxon>
        <taxon>Fungi</taxon>
        <taxon>Dikarya</taxon>
        <taxon>Ascomycota</taxon>
        <taxon>Pezizomycotina</taxon>
        <taxon>Sordariomycetes</taxon>
        <taxon>Sordariomycetidae</taxon>
        <taxon>Sordariales</taxon>
        <taxon>Lasiosphaeriaceae</taxon>
        <taxon>Cercophora</taxon>
    </lineage>
</organism>
<feature type="domain" description="FAD-dependent oxidoreductase 2 FAD-binding" evidence="5">
    <location>
        <begin position="13"/>
        <end position="468"/>
    </location>
</feature>
<evidence type="ECO:0000259" key="5">
    <source>
        <dbReference type="Pfam" id="PF00890"/>
    </source>
</evidence>
<reference evidence="6" key="1">
    <citation type="submission" date="2023-06" db="EMBL/GenBank/DDBJ databases">
        <title>Genome-scale phylogeny and comparative genomics of the fungal order Sordariales.</title>
        <authorList>
            <consortium name="Lawrence Berkeley National Laboratory"/>
            <person name="Hensen N."/>
            <person name="Bonometti L."/>
            <person name="Westerberg I."/>
            <person name="Brannstrom I.O."/>
            <person name="Guillou S."/>
            <person name="Cros-Aarteil S."/>
            <person name="Calhoun S."/>
            <person name="Haridas S."/>
            <person name="Kuo A."/>
            <person name="Mondo S."/>
            <person name="Pangilinan J."/>
            <person name="Riley R."/>
            <person name="Labutti K."/>
            <person name="Andreopoulos B."/>
            <person name="Lipzen A."/>
            <person name="Chen C."/>
            <person name="Yanf M."/>
            <person name="Daum C."/>
            <person name="Ng V."/>
            <person name="Clum A."/>
            <person name="Steindorff A."/>
            <person name="Ohm R."/>
            <person name="Martin F."/>
            <person name="Silar P."/>
            <person name="Natvig D."/>
            <person name="Lalanne C."/>
            <person name="Gautier V."/>
            <person name="Ament-Velasquez S.L."/>
            <person name="Kruys A."/>
            <person name="Hutchinson M.I."/>
            <person name="Powell A.J."/>
            <person name="Barry K."/>
            <person name="Miller A.N."/>
            <person name="Grigoriev I.V."/>
            <person name="Debuchy R."/>
            <person name="Gladieux P."/>
            <person name="Thoren M.H."/>
            <person name="Johannesson H."/>
        </authorList>
    </citation>
    <scope>NUCLEOTIDE SEQUENCE</scope>
    <source>
        <strain evidence="6">SMH2532-1</strain>
    </source>
</reference>
<keyword evidence="3 4" id="KW-0560">Oxidoreductase</keyword>
<evidence type="ECO:0000313" key="6">
    <source>
        <dbReference type="EMBL" id="KAK0648870.1"/>
    </source>
</evidence>
<evidence type="ECO:0000256" key="2">
    <source>
        <dbReference type="ARBA" id="ARBA00022827"/>
    </source>
</evidence>
<dbReference type="InterPro" id="IPR050315">
    <property type="entry name" value="FAD-oxidoreductase_2"/>
</dbReference>
<dbReference type="NCBIfam" id="TIGR01813">
    <property type="entry name" value="flavo_cyto_c"/>
    <property type="match status" value="1"/>
</dbReference>
<dbReference type="Proteomes" id="UP001174936">
    <property type="component" value="Unassembled WGS sequence"/>
</dbReference>
<dbReference type="InterPro" id="IPR036188">
    <property type="entry name" value="FAD/NAD-bd_sf"/>
</dbReference>
<dbReference type="Gene3D" id="3.50.50.60">
    <property type="entry name" value="FAD/NAD(P)-binding domain"/>
    <property type="match status" value="1"/>
</dbReference>
<comment type="similarity">
    <text evidence="4">Belongs to the FAD-dependent oxidoreductase 2 family. FRD/SDH subfamily.</text>
</comment>
<keyword evidence="1 4" id="KW-0285">Flavoprotein</keyword>
<name>A0AA39YD83_9PEZI</name>
<evidence type="ECO:0000256" key="3">
    <source>
        <dbReference type="ARBA" id="ARBA00023002"/>
    </source>
</evidence>
<dbReference type="InterPro" id="IPR010960">
    <property type="entry name" value="Flavocytochrome_c"/>
</dbReference>
<accession>A0AA39YD83</accession>
<comment type="catalytic activity">
    <reaction evidence="4">
        <text>succinate + NAD(+) = fumarate + NADH + H(+)</text>
        <dbReference type="Rhea" id="RHEA:18281"/>
        <dbReference type="ChEBI" id="CHEBI:15378"/>
        <dbReference type="ChEBI" id="CHEBI:29806"/>
        <dbReference type="ChEBI" id="CHEBI:30031"/>
        <dbReference type="ChEBI" id="CHEBI:57540"/>
        <dbReference type="ChEBI" id="CHEBI:57945"/>
        <dbReference type="EC" id="1.3.1.6"/>
    </reaction>
</comment>
<dbReference type="PANTHER" id="PTHR43400">
    <property type="entry name" value="FUMARATE REDUCTASE"/>
    <property type="match status" value="1"/>
</dbReference>
<evidence type="ECO:0000256" key="4">
    <source>
        <dbReference type="RuleBase" id="RU366062"/>
    </source>
</evidence>
<proteinExistence type="inferred from homology"/>
<dbReference type="InterPro" id="IPR003953">
    <property type="entry name" value="FAD-dep_OxRdtase_2_FAD-bd"/>
</dbReference>
<gene>
    <name evidence="6" type="ORF">B0T16DRAFT_324097</name>
</gene>
<dbReference type="GO" id="GO:0010181">
    <property type="term" value="F:FMN binding"/>
    <property type="evidence" value="ECO:0007669"/>
    <property type="project" value="InterPro"/>
</dbReference>
<dbReference type="EC" id="1.3.1.6" evidence="4"/>
<evidence type="ECO:0000256" key="1">
    <source>
        <dbReference type="ARBA" id="ARBA00022630"/>
    </source>
</evidence>
<comment type="caution">
    <text evidence="6">The sequence shown here is derived from an EMBL/GenBank/DDBJ whole genome shotgun (WGS) entry which is preliminary data.</text>
</comment>
<dbReference type="EMBL" id="JAULSV010000003">
    <property type="protein sequence ID" value="KAK0648870.1"/>
    <property type="molecule type" value="Genomic_DNA"/>
</dbReference>
<keyword evidence="2 4" id="KW-0274">FAD</keyword>